<dbReference type="STRING" id="1235591.CAK95_07660"/>
<dbReference type="AlphaFoldDB" id="A0A1W6ZPB8"/>
<keyword evidence="1" id="KW-1133">Transmembrane helix</keyword>
<name>A0A1W6ZPB8_9HYPH</name>
<evidence type="ECO:0000256" key="1">
    <source>
        <dbReference type="SAM" id="Phobius"/>
    </source>
</evidence>
<keyword evidence="1" id="KW-0812">Transmembrane</keyword>
<dbReference type="KEGG" id="psin:CAK95_07660"/>
<keyword evidence="3" id="KW-1185">Reference proteome</keyword>
<proteinExistence type="predicted"/>
<evidence type="ECO:0000313" key="2">
    <source>
        <dbReference type="EMBL" id="ARP98970.1"/>
    </source>
</evidence>
<sequence>MNAGVSADKWLAPSGSLREAVFIAALVLNCYILPMNAVRPILHIAFVLRDHDRLPGRFFGRMTASIQAGL</sequence>
<evidence type="ECO:0000313" key="3">
    <source>
        <dbReference type="Proteomes" id="UP000194137"/>
    </source>
</evidence>
<accession>A0A1W6ZPB8</accession>
<gene>
    <name evidence="2" type="ORF">CAK95_07660</name>
</gene>
<dbReference type="EMBL" id="CP021112">
    <property type="protein sequence ID" value="ARP98970.1"/>
    <property type="molecule type" value="Genomic_DNA"/>
</dbReference>
<feature type="transmembrane region" description="Helical" evidence="1">
    <location>
        <begin position="20"/>
        <end position="48"/>
    </location>
</feature>
<protein>
    <submittedName>
        <fullName evidence="2">Uncharacterized protein</fullName>
    </submittedName>
</protein>
<dbReference type="Proteomes" id="UP000194137">
    <property type="component" value="Chromosome"/>
</dbReference>
<reference evidence="2 3" key="1">
    <citation type="submission" date="2017-05" db="EMBL/GenBank/DDBJ databases">
        <title>Full genome sequence of Pseudorhodoplanes sinuspersici.</title>
        <authorList>
            <person name="Dastgheib S.M.M."/>
            <person name="Shavandi M."/>
            <person name="Tirandaz H."/>
        </authorList>
    </citation>
    <scope>NUCLEOTIDE SEQUENCE [LARGE SCALE GENOMIC DNA]</scope>
    <source>
        <strain evidence="2 3">RIPI110</strain>
    </source>
</reference>
<keyword evidence="1" id="KW-0472">Membrane</keyword>
<organism evidence="2 3">
    <name type="scientific">Pseudorhodoplanes sinuspersici</name>
    <dbReference type="NCBI Taxonomy" id="1235591"/>
    <lineage>
        <taxon>Bacteria</taxon>
        <taxon>Pseudomonadati</taxon>
        <taxon>Pseudomonadota</taxon>
        <taxon>Alphaproteobacteria</taxon>
        <taxon>Hyphomicrobiales</taxon>
        <taxon>Pseudorhodoplanes</taxon>
    </lineage>
</organism>